<dbReference type="Gene3D" id="3.50.50.60">
    <property type="entry name" value="FAD/NAD(P)-binding domain"/>
    <property type="match status" value="1"/>
</dbReference>
<organism evidence="10">
    <name type="scientific">marine sediment metagenome</name>
    <dbReference type="NCBI Taxonomy" id="412755"/>
    <lineage>
        <taxon>unclassified sequences</taxon>
        <taxon>metagenomes</taxon>
        <taxon>ecological metagenomes</taxon>
    </lineage>
</organism>
<dbReference type="InterPro" id="IPR039650">
    <property type="entry name" value="HdrA-like"/>
</dbReference>
<dbReference type="InterPro" id="IPR017896">
    <property type="entry name" value="4Fe4S_Fe-S-bd"/>
</dbReference>
<dbReference type="EMBL" id="BARU01005923">
    <property type="protein sequence ID" value="GAH43169.1"/>
    <property type="molecule type" value="Genomic_DNA"/>
</dbReference>
<name>X1GNH4_9ZZZZ</name>
<dbReference type="GO" id="GO:0046872">
    <property type="term" value="F:metal ion binding"/>
    <property type="evidence" value="ECO:0007669"/>
    <property type="project" value="UniProtKB-KW"/>
</dbReference>
<keyword evidence="6" id="KW-0560">Oxidoreductase</keyword>
<protein>
    <recommendedName>
        <fullName evidence="9">4Fe-4S ferredoxin-type domain-containing protein</fullName>
    </recommendedName>
</protein>
<evidence type="ECO:0000256" key="2">
    <source>
        <dbReference type="ARBA" id="ARBA00006561"/>
    </source>
</evidence>
<keyword evidence="3" id="KW-0004">4Fe-4S</keyword>
<dbReference type="InterPro" id="IPR017900">
    <property type="entry name" value="4Fe4S_Fe_S_CS"/>
</dbReference>
<proteinExistence type="inferred from homology"/>
<keyword evidence="5" id="KW-0285">Flavoprotein</keyword>
<comment type="cofactor">
    <cofactor evidence="1">
        <name>FAD</name>
        <dbReference type="ChEBI" id="CHEBI:57692"/>
    </cofactor>
</comment>
<dbReference type="SUPFAM" id="SSF54862">
    <property type="entry name" value="4Fe-4S ferredoxins"/>
    <property type="match status" value="1"/>
</dbReference>
<keyword evidence="7" id="KW-0408">Iron</keyword>
<gene>
    <name evidence="10" type="ORF">S03H2_11623</name>
</gene>
<dbReference type="PROSITE" id="PS00198">
    <property type="entry name" value="4FE4S_FER_1"/>
    <property type="match status" value="2"/>
</dbReference>
<evidence type="ECO:0000313" key="10">
    <source>
        <dbReference type="EMBL" id="GAH43169.1"/>
    </source>
</evidence>
<dbReference type="InterPro" id="IPR036188">
    <property type="entry name" value="FAD/NAD-bd_sf"/>
</dbReference>
<dbReference type="Gene3D" id="3.30.70.20">
    <property type="match status" value="1"/>
</dbReference>
<keyword evidence="5" id="KW-0274">FAD</keyword>
<evidence type="ECO:0000256" key="8">
    <source>
        <dbReference type="ARBA" id="ARBA00023014"/>
    </source>
</evidence>
<feature type="domain" description="4Fe-4S ferredoxin-type" evidence="9">
    <location>
        <begin position="352"/>
        <end position="381"/>
    </location>
</feature>
<dbReference type="PANTHER" id="PTHR43498">
    <property type="entry name" value="FERREDOXIN:COB-COM HETERODISULFIDE REDUCTASE SUBUNIT A"/>
    <property type="match status" value="1"/>
</dbReference>
<keyword evidence="8" id="KW-0411">Iron-sulfur</keyword>
<evidence type="ECO:0000256" key="6">
    <source>
        <dbReference type="ARBA" id="ARBA00023002"/>
    </source>
</evidence>
<keyword evidence="4" id="KW-0479">Metal-binding</keyword>
<feature type="domain" description="4Fe-4S ferredoxin-type" evidence="9">
    <location>
        <begin position="322"/>
        <end position="351"/>
    </location>
</feature>
<evidence type="ECO:0000256" key="3">
    <source>
        <dbReference type="ARBA" id="ARBA00022485"/>
    </source>
</evidence>
<comment type="caution">
    <text evidence="10">The sequence shown here is derived from an EMBL/GenBank/DDBJ whole genome shotgun (WGS) entry which is preliminary data.</text>
</comment>
<sequence>MHVALNLANQGFQTTIIEKDSGLGGNLKLLHKLFPIQVDASKLLEIIYLVESHKNINVITSSTIVKVEGFVGNFKITIRKNEQISKIKVGVIIVATGAKALIPEGLFGYNGKTIISQLDLEQLLKKNIVNSQNIVMIQCVGTRNDDRPYCSNICCMTALKNAMLLKENNPNSNVIILFRDIQTQGTTYEDYYRKSREDGIIFIKYTPEKPPFVKDGNIEVYNELRNQMINIPYDLVVLSTPLIAHEDSTKLAKLLKIPQQDNKFFLEAHVKLRPSDFATDGIFICGSAHWPADVRESITQAYAAASRASRILSKDYLEVEGATAEVDTEKCIKCKVCIRICPFSAISKSEEGKIEVNKVLCKACGVCGATCPVGAITIHHFTNEQIISEIMSCGGEY</sequence>
<evidence type="ECO:0000256" key="1">
    <source>
        <dbReference type="ARBA" id="ARBA00001974"/>
    </source>
</evidence>
<evidence type="ECO:0000256" key="5">
    <source>
        <dbReference type="ARBA" id="ARBA00022827"/>
    </source>
</evidence>
<dbReference type="SUPFAM" id="SSF51971">
    <property type="entry name" value="Nucleotide-binding domain"/>
    <property type="match status" value="1"/>
</dbReference>
<dbReference type="AlphaFoldDB" id="X1GNH4"/>
<evidence type="ECO:0000259" key="9">
    <source>
        <dbReference type="PROSITE" id="PS51379"/>
    </source>
</evidence>
<dbReference type="Pfam" id="PF14697">
    <property type="entry name" value="Fer4_21"/>
    <property type="match status" value="1"/>
</dbReference>
<dbReference type="GO" id="GO:0051539">
    <property type="term" value="F:4 iron, 4 sulfur cluster binding"/>
    <property type="evidence" value="ECO:0007669"/>
    <property type="project" value="UniProtKB-KW"/>
</dbReference>
<accession>X1GNH4</accession>
<evidence type="ECO:0000256" key="7">
    <source>
        <dbReference type="ARBA" id="ARBA00023004"/>
    </source>
</evidence>
<comment type="similarity">
    <text evidence="2">Belongs to the HdrA family.</text>
</comment>
<reference evidence="10" key="1">
    <citation type="journal article" date="2014" name="Front. Microbiol.">
        <title>High frequency of phylogenetically diverse reductive dehalogenase-homologous genes in deep subseafloor sedimentary metagenomes.</title>
        <authorList>
            <person name="Kawai M."/>
            <person name="Futagami T."/>
            <person name="Toyoda A."/>
            <person name="Takaki Y."/>
            <person name="Nishi S."/>
            <person name="Hori S."/>
            <person name="Arai W."/>
            <person name="Tsubouchi T."/>
            <person name="Morono Y."/>
            <person name="Uchiyama I."/>
            <person name="Ito T."/>
            <person name="Fujiyama A."/>
            <person name="Inagaki F."/>
            <person name="Takami H."/>
        </authorList>
    </citation>
    <scope>NUCLEOTIDE SEQUENCE</scope>
    <source>
        <strain evidence="10">Expedition CK06-06</strain>
    </source>
</reference>
<evidence type="ECO:0000256" key="4">
    <source>
        <dbReference type="ARBA" id="ARBA00022723"/>
    </source>
</evidence>
<dbReference type="GO" id="GO:0016491">
    <property type="term" value="F:oxidoreductase activity"/>
    <property type="evidence" value="ECO:0007669"/>
    <property type="project" value="UniProtKB-KW"/>
</dbReference>
<dbReference type="PROSITE" id="PS51379">
    <property type="entry name" value="4FE4S_FER_2"/>
    <property type="match status" value="2"/>
</dbReference>
<dbReference type="PANTHER" id="PTHR43498:SF1">
    <property type="entry name" value="COB--COM HETERODISULFIDE REDUCTASE IRON-SULFUR SUBUNIT A"/>
    <property type="match status" value="1"/>
</dbReference>